<protein>
    <submittedName>
        <fullName evidence="2">Uncharacterized protein</fullName>
    </submittedName>
</protein>
<dbReference type="VEuPathDB" id="FungiDB:CC77DRAFT_1012117"/>
<keyword evidence="3" id="KW-1185">Reference proteome</keyword>
<dbReference type="AlphaFoldDB" id="A0A177D9T2"/>
<proteinExistence type="predicted"/>
<name>A0A177D9T2_ALTAL</name>
<evidence type="ECO:0000313" key="2">
    <source>
        <dbReference type="EMBL" id="OAG16493.1"/>
    </source>
</evidence>
<dbReference type="GeneID" id="29109342"/>
<feature type="region of interest" description="Disordered" evidence="1">
    <location>
        <begin position="208"/>
        <end position="230"/>
    </location>
</feature>
<organism evidence="2 3">
    <name type="scientific">Alternaria alternata</name>
    <name type="common">Alternaria rot fungus</name>
    <name type="synonym">Torula alternata</name>
    <dbReference type="NCBI Taxonomy" id="5599"/>
    <lineage>
        <taxon>Eukaryota</taxon>
        <taxon>Fungi</taxon>
        <taxon>Dikarya</taxon>
        <taxon>Ascomycota</taxon>
        <taxon>Pezizomycotina</taxon>
        <taxon>Dothideomycetes</taxon>
        <taxon>Pleosporomycetidae</taxon>
        <taxon>Pleosporales</taxon>
        <taxon>Pleosporineae</taxon>
        <taxon>Pleosporaceae</taxon>
        <taxon>Alternaria</taxon>
        <taxon>Alternaria sect. Alternaria</taxon>
        <taxon>Alternaria alternata complex</taxon>
    </lineage>
</organism>
<feature type="region of interest" description="Disordered" evidence="1">
    <location>
        <begin position="85"/>
        <end position="127"/>
    </location>
</feature>
<dbReference type="RefSeq" id="XP_018381914.1">
    <property type="nucleotide sequence ID" value="XM_018523748.1"/>
</dbReference>
<dbReference type="EMBL" id="KV441489">
    <property type="protein sequence ID" value="OAG16493.1"/>
    <property type="molecule type" value="Genomic_DNA"/>
</dbReference>
<sequence length="262" mass="29077">MIEAAVISYPRFLFDDRRNGRLYDRRSRDIVPRAFGDVFDRWHRNAVISYPRVSSGGSIGGAEVEQKLSEADEACDVVLKGFGRRSRSTAQRDAPRAGARPHRHTSPTSRKEAKDRRRGPAPHCVAGAANLRKGQPLLSKLAKKRRRQWAAPGMILTAADPIEGFAPEAPACQGNSTQEQSIQGLLQGPFFHLTKRRDGALRLRSLNRPKLTSGEGPCPSRHRGPPIRPVGSMVCADIGTIERTHVSNHRGKELRRNGFKKK</sequence>
<evidence type="ECO:0000256" key="1">
    <source>
        <dbReference type="SAM" id="MobiDB-lite"/>
    </source>
</evidence>
<accession>A0A177D9T2</accession>
<evidence type="ECO:0000313" key="3">
    <source>
        <dbReference type="Proteomes" id="UP000077248"/>
    </source>
</evidence>
<reference evidence="2 3" key="1">
    <citation type="submission" date="2016-05" db="EMBL/GenBank/DDBJ databases">
        <title>Comparative analysis of secretome profiles of manganese(II)-oxidizing ascomycete fungi.</title>
        <authorList>
            <consortium name="DOE Joint Genome Institute"/>
            <person name="Zeiner C.A."/>
            <person name="Purvine S.O."/>
            <person name="Zink E.M."/>
            <person name="Wu S."/>
            <person name="Pasa-Tolic L."/>
            <person name="Chaput D.L."/>
            <person name="Haridas S."/>
            <person name="Grigoriev I.V."/>
            <person name="Santelli C.M."/>
            <person name="Hansel C.M."/>
        </authorList>
    </citation>
    <scope>NUCLEOTIDE SEQUENCE [LARGE SCALE GENOMIC DNA]</scope>
    <source>
        <strain evidence="2 3">SRC1lrK2f</strain>
    </source>
</reference>
<dbReference type="Proteomes" id="UP000077248">
    <property type="component" value="Unassembled WGS sequence"/>
</dbReference>
<dbReference type="KEGG" id="aalt:CC77DRAFT_1012117"/>
<gene>
    <name evidence="2" type="ORF">CC77DRAFT_1012117</name>
</gene>